<name>A0A485M4G7_9ZZZZ</name>
<sequence>MLAYALLYDCDYTFPDIGMRIQD</sequence>
<gene>
    <name evidence="1" type="ORF">SCFA_770023</name>
</gene>
<organism evidence="1">
    <name type="scientific">anaerobic digester metagenome</name>
    <dbReference type="NCBI Taxonomy" id="1263854"/>
    <lineage>
        <taxon>unclassified sequences</taxon>
        <taxon>metagenomes</taxon>
        <taxon>ecological metagenomes</taxon>
    </lineage>
</organism>
<dbReference type="EMBL" id="CAADRM010000144">
    <property type="protein sequence ID" value="VFU18130.1"/>
    <property type="molecule type" value="Genomic_DNA"/>
</dbReference>
<reference evidence="1" key="1">
    <citation type="submission" date="2019-03" db="EMBL/GenBank/DDBJ databases">
        <authorList>
            <person name="Hao L."/>
        </authorList>
    </citation>
    <scope>NUCLEOTIDE SEQUENCE</scope>
</reference>
<evidence type="ECO:0000313" key="1">
    <source>
        <dbReference type="EMBL" id="VFU18130.1"/>
    </source>
</evidence>
<proteinExistence type="predicted"/>
<dbReference type="AlphaFoldDB" id="A0A485M4G7"/>
<protein>
    <submittedName>
        <fullName evidence="1">Uncharacterized protein</fullName>
    </submittedName>
</protein>
<accession>A0A485M4G7</accession>